<dbReference type="NCBIfam" id="NF033503">
    <property type="entry name" value="LarB"/>
    <property type="match status" value="1"/>
</dbReference>
<dbReference type="InterPro" id="IPR039476">
    <property type="entry name" value="P2CMN_synthase_LarB"/>
</dbReference>
<feature type="domain" description="PurE" evidence="1">
    <location>
        <begin position="124"/>
        <end position="266"/>
    </location>
</feature>
<accession>A0A7V4U241</accession>
<dbReference type="Gene3D" id="3.40.50.1970">
    <property type="match status" value="1"/>
</dbReference>
<organism evidence="2">
    <name type="scientific">Caldithrix abyssi</name>
    <dbReference type="NCBI Taxonomy" id="187145"/>
    <lineage>
        <taxon>Bacteria</taxon>
        <taxon>Pseudomonadati</taxon>
        <taxon>Calditrichota</taxon>
        <taxon>Calditrichia</taxon>
        <taxon>Calditrichales</taxon>
        <taxon>Calditrichaceae</taxon>
        <taxon>Caldithrix</taxon>
    </lineage>
</organism>
<dbReference type="EMBL" id="DRQG01000121">
    <property type="protein sequence ID" value="HGY56666.1"/>
    <property type="molecule type" value="Genomic_DNA"/>
</dbReference>
<dbReference type="PANTHER" id="PTHR43064">
    <property type="entry name" value="PHOSPHORIBOSYLAMINOIMIDAZOLE CARBOXYLASE-RELATED"/>
    <property type="match status" value="1"/>
</dbReference>
<sequence>MNEKQISDLLALVAEGSMTIEEALKQLKRGPFNNEISELLHPDYHRNLRQGFSEVVFGEGKSSEQILQAAQKLSTKTNTVLFTRLSDTHLNLLKEKYPTGRHNRDGRTFIINPPARKDAASGEPYVAIVSAGSSDYKVVSEASEVCLAMNAAFEVINDVGVAGLHRFLNKIEQIQQASALVVVAGMEGALPSVVGGVASAPVFGVPTSVGYGASFNGLAALLAMLNSCAPGVTVSNIDNGFSAAFAACQVIKQIMKHAEINGRHKKVK</sequence>
<comment type="caution">
    <text evidence="2">The sequence shown here is derived from an EMBL/GenBank/DDBJ whole genome shotgun (WGS) entry which is preliminary data.</text>
</comment>
<reference evidence="2" key="1">
    <citation type="journal article" date="2020" name="mSystems">
        <title>Genome- and Community-Level Interaction Insights into Carbon Utilization and Element Cycling Functions of Hydrothermarchaeota in Hydrothermal Sediment.</title>
        <authorList>
            <person name="Zhou Z."/>
            <person name="Liu Y."/>
            <person name="Xu W."/>
            <person name="Pan J."/>
            <person name="Luo Z.H."/>
            <person name="Li M."/>
        </authorList>
    </citation>
    <scope>NUCLEOTIDE SEQUENCE [LARGE SCALE GENOMIC DNA]</scope>
    <source>
        <strain evidence="2">HyVt-577</strain>
    </source>
</reference>
<dbReference type="AlphaFoldDB" id="A0A7V4U241"/>
<proteinExistence type="predicted"/>
<gene>
    <name evidence="2" type="primary">larB</name>
    <name evidence="2" type="ORF">ENK44_13230</name>
</gene>
<dbReference type="SUPFAM" id="SSF52255">
    <property type="entry name" value="N5-CAIR mutase (phosphoribosylaminoimidazole carboxylase, PurE)"/>
    <property type="match status" value="1"/>
</dbReference>
<dbReference type="SMART" id="SM01001">
    <property type="entry name" value="AIRC"/>
    <property type="match status" value="1"/>
</dbReference>
<dbReference type="GO" id="GO:0006189">
    <property type="term" value="P:'de novo' IMP biosynthetic process"/>
    <property type="evidence" value="ECO:0007669"/>
    <property type="project" value="InterPro"/>
</dbReference>
<evidence type="ECO:0000313" key="2">
    <source>
        <dbReference type="EMBL" id="HGY56666.1"/>
    </source>
</evidence>
<dbReference type="GO" id="GO:0016787">
    <property type="term" value="F:hydrolase activity"/>
    <property type="evidence" value="ECO:0007669"/>
    <property type="project" value="InterPro"/>
</dbReference>
<protein>
    <submittedName>
        <fullName evidence="2">Nickel pincer cofactor biosynthesis protein LarB</fullName>
    </submittedName>
</protein>
<dbReference type="Proteomes" id="UP000885779">
    <property type="component" value="Unassembled WGS sequence"/>
</dbReference>
<dbReference type="InterPro" id="IPR000031">
    <property type="entry name" value="PurE_dom"/>
</dbReference>
<name>A0A7V4U241_CALAY</name>
<dbReference type="PANTHER" id="PTHR43064:SF1">
    <property type="entry name" value="SLL1489 PROTEIN"/>
    <property type="match status" value="1"/>
</dbReference>
<dbReference type="Pfam" id="PF00731">
    <property type="entry name" value="AIRC"/>
    <property type="match status" value="1"/>
</dbReference>
<evidence type="ECO:0000259" key="1">
    <source>
        <dbReference type="SMART" id="SM01001"/>
    </source>
</evidence>